<dbReference type="GO" id="GO:0005829">
    <property type="term" value="C:cytosol"/>
    <property type="evidence" value="ECO:0007669"/>
    <property type="project" value="TreeGrafter"/>
</dbReference>
<sequence>MNILIVSATKAEIAPFLNEGALDSGAFVPGIPEEVFLKGTAPAQGTAVYVLVTGVGTPATIYHLTKALQKYTYDLVINAGIAGSFDRALPLGAVVQVVSDSFADLGAESGAEDGEDFLDIFRLGMTGAETPPFKNGKLVNDFRHPGWQEAEGLTVNTVHGKESSIEAIRSRLPAITESMEGAGFFYVCMSEGIKCLQLRAISNYVEKRNRENWNIPLAVKELSAALTRIVEEYSSSPADDAD</sequence>
<evidence type="ECO:0000313" key="5">
    <source>
        <dbReference type="Proteomes" id="UP000295807"/>
    </source>
</evidence>
<organism evidence="4 5">
    <name type="scientific">Anseongella ginsenosidimutans</name>
    <dbReference type="NCBI Taxonomy" id="496056"/>
    <lineage>
        <taxon>Bacteria</taxon>
        <taxon>Pseudomonadati</taxon>
        <taxon>Bacteroidota</taxon>
        <taxon>Sphingobacteriia</taxon>
        <taxon>Sphingobacteriales</taxon>
        <taxon>Sphingobacteriaceae</taxon>
        <taxon>Anseongella</taxon>
    </lineage>
</organism>
<dbReference type="UniPathway" id="UPA00079"/>
<dbReference type="AlphaFoldDB" id="A0A4R3KUV4"/>
<dbReference type="GO" id="GO:0009234">
    <property type="term" value="P:menaquinone biosynthetic process"/>
    <property type="evidence" value="ECO:0007669"/>
    <property type="project" value="UniProtKB-UniRule"/>
</dbReference>
<reference evidence="4 5" key="1">
    <citation type="submission" date="2019-03" db="EMBL/GenBank/DDBJ databases">
        <title>Genomic Encyclopedia of Type Strains, Phase IV (KMG-IV): sequencing the most valuable type-strain genomes for metagenomic binning, comparative biology and taxonomic classification.</title>
        <authorList>
            <person name="Goeker M."/>
        </authorList>
    </citation>
    <scope>NUCLEOTIDE SEQUENCE [LARGE SCALE GENOMIC DNA]</scope>
    <source>
        <strain evidence="4 5">DSM 21100</strain>
    </source>
</reference>
<dbReference type="GO" id="GO:0008930">
    <property type="term" value="F:methylthioadenosine nucleosidase activity"/>
    <property type="evidence" value="ECO:0007669"/>
    <property type="project" value="TreeGrafter"/>
</dbReference>
<keyword evidence="1 4" id="KW-0378">Hydrolase</keyword>
<dbReference type="InterPro" id="IPR035994">
    <property type="entry name" value="Nucleoside_phosphorylase_sf"/>
</dbReference>
<dbReference type="GO" id="GO:0008782">
    <property type="term" value="F:adenosylhomocysteine nucleosidase activity"/>
    <property type="evidence" value="ECO:0007669"/>
    <property type="project" value="TreeGrafter"/>
</dbReference>
<dbReference type="HAMAP" id="MF_00991">
    <property type="entry name" value="MqnB"/>
    <property type="match status" value="1"/>
</dbReference>
<keyword evidence="5" id="KW-1185">Reference proteome</keyword>
<dbReference type="OrthoDB" id="9788270at2"/>
<evidence type="ECO:0000259" key="3">
    <source>
        <dbReference type="Pfam" id="PF01048"/>
    </source>
</evidence>
<dbReference type="EC" id="3.2.2.26" evidence="1 2"/>
<keyword evidence="1" id="KW-0474">Menaquinone biosynthesis</keyword>
<dbReference type="PANTHER" id="PTHR46832">
    <property type="entry name" value="5'-METHYLTHIOADENOSINE/S-ADENOSYLHOMOCYSTEINE NUCLEOSIDASE"/>
    <property type="match status" value="1"/>
</dbReference>
<dbReference type="GO" id="GO:0019284">
    <property type="term" value="P:L-methionine salvage from S-adenosylmethionine"/>
    <property type="evidence" value="ECO:0007669"/>
    <property type="project" value="TreeGrafter"/>
</dbReference>
<dbReference type="InterPro" id="IPR019963">
    <property type="entry name" value="FL_hydrolase_MqnB"/>
</dbReference>
<evidence type="ECO:0000313" key="4">
    <source>
        <dbReference type="EMBL" id="TCS88841.1"/>
    </source>
</evidence>
<name>A0A4R3KUV4_9SPHI</name>
<accession>A0A4R3KUV4</accession>
<dbReference type="NCBIfam" id="TIGR03664">
    <property type="entry name" value="fut_nucase"/>
    <property type="match status" value="1"/>
</dbReference>
<dbReference type="Proteomes" id="UP000295807">
    <property type="component" value="Unassembled WGS sequence"/>
</dbReference>
<evidence type="ECO:0000256" key="1">
    <source>
        <dbReference type="HAMAP-Rule" id="MF_00991"/>
    </source>
</evidence>
<feature type="domain" description="Nucleoside phosphorylase" evidence="3">
    <location>
        <begin position="3"/>
        <end position="230"/>
    </location>
</feature>
<dbReference type="Pfam" id="PF01048">
    <property type="entry name" value="PNP_UDP_1"/>
    <property type="match status" value="1"/>
</dbReference>
<comment type="caution">
    <text evidence="4">The sequence shown here is derived from an EMBL/GenBank/DDBJ whole genome shotgun (WGS) entry which is preliminary data.</text>
</comment>
<gene>
    <name evidence="1" type="primary">mqnB</name>
    <name evidence="4" type="ORF">EDD80_10231</name>
</gene>
<dbReference type="GO" id="GO:0009116">
    <property type="term" value="P:nucleoside metabolic process"/>
    <property type="evidence" value="ECO:0007669"/>
    <property type="project" value="InterPro"/>
</dbReference>
<dbReference type="PANTHER" id="PTHR46832:SF2">
    <property type="entry name" value="FUTALOSINE HYDROLASE"/>
    <property type="match status" value="1"/>
</dbReference>
<comment type="similarity">
    <text evidence="1">Belongs to the PNP/UDP phosphorylase family. Futalosine hydrolase subfamily.</text>
</comment>
<evidence type="ECO:0000256" key="2">
    <source>
        <dbReference type="NCBIfam" id="TIGR03664"/>
    </source>
</evidence>
<proteinExistence type="inferred from homology"/>
<dbReference type="SUPFAM" id="SSF53167">
    <property type="entry name" value="Purine and uridine phosphorylases"/>
    <property type="match status" value="1"/>
</dbReference>
<dbReference type="Gene3D" id="3.40.50.1580">
    <property type="entry name" value="Nucleoside phosphorylase domain"/>
    <property type="match status" value="1"/>
</dbReference>
<comment type="function">
    <text evidence="1">Catalyzes the hydrolysis of futalosine (FL) to dehypoxanthine futalosine (DHFL) and hypoxanthine, a step in the biosynthesis of menaquinone (MK, vitamin K2).</text>
</comment>
<dbReference type="EMBL" id="SMAD01000002">
    <property type="protein sequence ID" value="TCS88841.1"/>
    <property type="molecule type" value="Genomic_DNA"/>
</dbReference>
<protein>
    <recommendedName>
        <fullName evidence="1 2">Futalosine hydrolase</fullName>
        <shortName evidence="1">FL hydrolase</shortName>
        <ecNumber evidence="1 2">3.2.2.26</ecNumber>
    </recommendedName>
    <alternativeName>
        <fullName evidence="1">Futalosine nucleosidase</fullName>
    </alternativeName>
    <alternativeName>
        <fullName evidence="1">Menaquinone biosynthetic enzyme MqnB</fullName>
    </alternativeName>
</protein>
<comment type="pathway">
    <text evidence="1">Quinol/quinone metabolism; menaquinone biosynthesis.</text>
</comment>
<dbReference type="CDD" id="cd17766">
    <property type="entry name" value="futalosine_nucleosidase_MqnB"/>
    <property type="match status" value="1"/>
</dbReference>
<dbReference type="InterPro" id="IPR000845">
    <property type="entry name" value="Nucleoside_phosphorylase_d"/>
</dbReference>
<dbReference type="RefSeq" id="WP_132127963.1">
    <property type="nucleotide sequence ID" value="NZ_CP042432.1"/>
</dbReference>
<comment type="catalytic activity">
    <reaction evidence="1">
        <text>futalosine + H2O = dehypoxanthine futalosine + hypoxanthine</text>
        <dbReference type="Rhea" id="RHEA:25904"/>
        <dbReference type="ChEBI" id="CHEBI:15377"/>
        <dbReference type="ChEBI" id="CHEBI:17368"/>
        <dbReference type="ChEBI" id="CHEBI:58863"/>
        <dbReference type="ChEBI" id="CHEBI:58864"/>
        <dbReference type="EC" id="3.2.2.26"/>
    </reaction>
</comment>